<feature type="domain" description="F-box" evidence="1">
    <location>
        <begin position="5"/>
        <end position="50"/>
    </location>
</feature>
<reference evidence="2" key="1">
    <citation type="submission" date="2023-11" db="EMBL/GenBank/DDBJ databases">
        <authorList>
            <person name="De Vega J J."/>
            <person name="De Vega J J."/>
        </authorList>
    </citation>
    <scope>NUCLEOTIDE SEQUENCE</scope>
</reference>
<sequence length="564" mass="64893">MSHQQHHEYSLPAELWTIVWSHASRRQLCRLALVCRLFRAIVQPALFRRIETTIKDLWFEPKRWVEVTQHLCRIAAQYRALPCGALVEEVDDITFRGSSDGYRCYDGRFPWITNLELLIQAYGRAFTSFRNSLPHFRHLRVLELSSITVDTSLRQILGSVESLKTLRLWRCEIDPPCGQLLLLENFTLHHHEYYGRGIDPEPVVTICAPEQLRELKMNVPRVLLNGFLSLGVTFTRLQTLIVTDWPNEDLFFPFLRICPNATELRIQCGSWSLSPSIRHDPEGGKLLPMLSSLSAPHSWVRYFARSAPGRDMTEVNLRGLHWESNAPDPFSPYRDTLEVLHQCDIPLRTLRFTLATWMLPELIRTVSGYWPGLCALDIIAWDQWGFSSWNSGFGDHGPQIHSPSQGSPDLRTVDLDSDYTAPEAESISRPPTPHQISYPPAHAMKPSHYSQLFHHEGVQRREERQEPACFESLLTLITAGGIEFSPSLECLVLASLHLARYHDEPADIITNHDLYPIPLAHDVIRLLGAQLPTLQRVQLGDTQRWWTRDTRRHKNAWWDGIVII</sequence>
<keyword evidence="4" id="KW-1185">Reference proteome</keyword>
<dbReference type="Proteomes" id="UP001295794">
    <property type="component" value="Unassembled WGS sequence"/>
</dbReference>
<gene>
    <name evidence="3" type="ORF">MYCIT1_LOCUS1114</name>
    <name evidence="2" type="ORF">MYCIT1_LOCUS935</name>
</gene>
<dbReference type="EMBL" id="CAVNYO010000014">
    <property type="protein sequence ID" value="CAK5262422.1"/>
    <property type="molecule type" value="Genomic_DNA"/>
</dbReference>
<dbReference type="InterPro" id="IPR001810">
    <property type="entry name" value="F-box_dom"/>
</dbReference>
<evidence type="ECO:0000313" key="3">
    <source>
        <dbReference type="EMBL" id="CAK5262422.1"/>
    </source>
</evidence>
<dbReference type="EMBL" id="CAVNYO010000013">
    <property type="protein sequence ID" value="CAK5262326.1"/>
    <property type="molecule type" value="Genomic_DNA"/>
</dbReference>
<dbReference type="Pfam" id="PF12937">
    <property type="entry name" value="F-box-like"/>
    <property type="match status" value="1"/>
</dbReference>
<evidence type="ECO:0000313" key="4">
    <source>
        <dbReference type="Proteomes" id="UP001295794"/>
    </source>
</evidence>
<organism evidence="2 4">
    <name type="scientific">Mycena citricolor</name>
    <dbReference type="NCBI Taxonomy" id="2018698"/>
    <lineage>
        <taxon>Eukaryota</taxon>
        <taxon>Fungi</taxon>
        <taxon>Dikarya</taxon>
        <taxon>Basidiomycota</taxon>
        <taxon>Agaricomycotina</taxon>
        <taxon>Agaricomycetes</taxon>
        <taxon>Agaricomycetidae</taxon>
        <taxon>Agaricales</taxon>
        <taxon>Marasmiineae</taxon>
        <taxon>Mycenaceae</taxon>
        <taxon>Mycena</taxon>
    </lineage>
</organism>
<evidence type="ECO:0000259" key="1">
    <source>
        <dbReference type="PROSITE" id="PS50181"/>
    </source>
</evidence>
<evidence type="ECO:0000313" key="2">
    <source>
        <dbReference type="EMBL" id="CAK5262326.1"/>
    </source>
</evidence>
<comment type="caution">
    <text evidence="2">The sequence shown here is derived from an EMBL/GenBank/DDBJ whole genome shotgun (WGS) entry which is preliminary data.</text>
</comment>
<dbReference type="AlphaFoldDB" id="A0AAD2GRD2"/>
<dbReference type="InterPro" id="IPR036047">
    <property type="entry name" value="F-box-like_dom_sf"/>
</dbReference>
<name>A0AAD2GRD2_9AGAR</name>
<dbReference type="PROSITE" id="PS50181">
    <property type="entry name" value="FBOX"/>
    <property type="match status" value="1"/>
</dbReference>
<protein>
    <recommendedName>
        <fullName evidence="1">F-box domain-containing protein</fullName>
    </recommendedName>
</protein>
<dbReference type="InterPro" id="IPR032675">
    <property type="entry name" value="LRR_dom_sf"/>
</dbReference>
<dbReference type="Gene3D" id="3.80.10.10">
    <property type="entry name" value="Ribonuclease Inhibitor"/>
    <property type="match status" value="1"/>
</dbReference>
<dbReference type="Gene3D" id="1.20.1280.50">
    <property type="match status" value="1"/>
</dbReference>
<accession>A0AAD2GRD2</accession>
<dbReference type="SUPFAM" id="SSF52047">
    <property type="entry name" value="RNI-like"/>
    <property type="match status" value="1"/>
</dbReference>
<dbReference type="SUPFAM" id="SSF81383">
    <property type="entry name" value="F-box domain"/>
    <property type="match status" value="1"/>
</dbReference>
<proteinExistence type="predicted"/>